<dbReference type="SUPFAM" id="SSF52540">
    <property type="entry name" value="P-loop containing nucleoside triphosphate hydrolases"/>
    <property type="match status" value="1"/>
</dbReference>
<comment type="caution">
    <text evidence="2">The sequence shown here is derived from an EMBL/GenBank/DDBJ whole genome shotgun (WGS) entry which is preliminary data.</text>
</comment>
<evidence type="ECO:0000313" key="2">
    <source>
        <dbReference type="EMBL" id="CAE6473462.1"/>
    </source>
</evidence>
<feature type="coiled-coil region" evidence="1">
    <location>
        <begin position="206"/>
        <end position="311"/>
    </location>
</feature>
<sequence>MVDSINRSQFINAICSPNPSGIVPQYQSTTEVVTYRTELSETRFKLIDTPGFDNVGLDDIGVCTKIAEYFWDERYSLGVNGIIYVHQAGDSLRSRSLRRYLTVLSRVFLGAAGMRRLTIFIPRIDPQGLGAAQINEELQDSNSILSQASTMGARVTCASGELEGFTNIVKAYKPIGPTVLPIQDYNPNLAFDLESILHEKPIRSNSSNQDARLRNYQLKLEELQSTLAIKESQVVQLKDAYDQIKHLHANQKDVEATLHQRLQQIQREYASLRSELQLQENFEQGEIVQELEDLNRQIDDISRSISAYLTDNYVRAAFEKEPSEVTALNARNRLGLFKLLGCDKGECSLISSVEGEGLDIESFFDFTIRDMLCTLLVTAIFRPFHPAIDSEQSDALLRAYDDIQKRESQTRSGKWRSSTFKSIYKDNNPDQVATWINELLHRKHAMVKQHFNQMHELVTRAWNWNSKLKGEVIILGDFRQTMHTLHSKFDPNTMKDFEPQPSTQPTYVLGTVALGLVSLRAMGGEQPPEETLVCKATVVTDSLYANARSDDAKRSSLHLPTDRCKPDDPPCDQVAWTRSSWSTGQNSDLGLAVSFGAEALLPDIEERAEDNDWCLAKHFKLHLHPDDMKAKHDLKLDALPPGVDIAQIYKDFLGYLLKHTKEYFEDRILDGKSIWERYSPDMEIVMAHPNGWLIREQAFLRKSAVDAGFSTAEKAQRNIRFLTEAEASVHYCIHHTNLGDRLKVKRFIIIMAIGAEIFQSGTNFVVCDAGGSTVDSTIYNVSSIHPVLKLEEKRASACVQAGAIFVDLEAERHLKRILSSIGLSDDEVKEYTKAGLKDFEAGAKRGFQDEETEQHITVASSRFNNSSIRARRGRLTLSGAPIQSATIKSFFDVCTEQIISSVDQQIGNLSVPHILLVGGFGDSPHLRKKFKERYEPQGSQITRTNDSTSKAVADGAVIWSIVSSVSSRAPRYSFGTDCARIALPWITQGRKMYLGANGMPVVPGAWSQIGVALDTEAVCKETYTKNQLPIFRKVCTISADLRGLEGALERKIGLRGSEYWELEVAVCMRFGGTELEAFLEWTENGITRTGPVFVVPGEPVGV</sequence>
<organism evidence="2 3">
    <name type="scientific">Rhizoctonia solani</name>
    <dbReference type="NCBI Taxonomy" id="456999"/>
    <lineage>
        <taxon>Eukaryota</taxon>
        <taxon>Fungi</taxon>
        <taxon>Dikarya</taxon>
        <taxon>Basidiomycota</taxon>
        <taxon>Agaricomycotina</taxon>
        <taxon>Agaricomycetes</taxon>
        <taxon>Cantharellales</taxon>
        <taxon>Ceratobasidiaceae</taxon>
        <taxon>Rhizoctonia</taxon>
    </lineage>
</organism>
<keyword evidence="1" id="KW-0175">Coiled coil</keyword>
<dbReference type="PANTHER" id="PTHR14187">
    <property type="entry name" value="ALPHA KINASE/ELONGATION FACTOR 2 KINASE"/>
    <property type="match status" value="1"/>
</dbReference>
<dbReference type="SUPFAM" id="SSF53067">
    <property type="entry name" value="Actin-like ATPase domain"/>
    <property type="match status" value="1"/>
</dbReference>
<dbReference type="CDD" id="cd10170">
    <property type="entry name" value="ASKHA_NBD_HSP70"/>
    <property type="match status" value="1"/>
</dbReference>
<dbReference type="InterPro" id="IPR043129">
    <property type="entry name" value="ATPase_NBD"/>
</dbReference>
<name>A0A8H3GZB2_9AGAM</name>
<reference evidence="2" key="1">
    <citation type="submission" date="2021-01" db="EMBL/GenBank/DDBJ databases">
        <authorList>
            <person name="Kaushik A."/>
        </authorList>
    </citation>
    <scope>NUCLEOTIDE SEQUENCE</scope>
    <source>
        <strain evidence="2">AG3-T5</strain>
    </source>
</reference>
<evidence type="ECO:0000256" key="1">
    <source>
        <dbReference type="SAM" id="Coils"/>
    </source>
</evidence>
<dbReference type="InterPro" id="IPR027417">
    <property type="entry name" value="P-loop_NTPase"/>
</dbReference>
<dbReference type="PANTHER" id="PTHR14187:SF5">
    <property type="entry name" value="HEAT SHOCK 70 KDA PROTEIN 12A"/>
    <property type="match status" value="1"/>
</dbReference>
<protein>
    <submittedName>
        <fullName evidence="2">Uncharacterized protein</fullName>
    </submittedName>
</protein>
<dbReference type="EMBL" id="CAJMWW010000547">
    <property type="protein sequence ID" value="CAE6473462.1"/>
    <property type="molecule type" value="Genomic_DNA"/>
</dbReference>
<accession>A0A8H3GZB2</accession>
<proteinExistence type="predicted"/>
<dbReference type="Proteomes" id="UP000663841">
    <property type="component" value="Unassembled WGS sequence"/>
</dbReference>
<dbReference type="Gene3D" id="3.90.640.10">
    <property type="entry name" value="Actin, Chain A, domain 4"/>
    <property type="match status" value="1"/>
</dbReference>
<dbReference type="AlphaFoldDB" id="A0A8H3GZB2"/>
<dbReference type="Gene3D" id="3.40.50.300">
    <property type="entry name" value="P-loop containing nucleotide triphosphate hydrolases"/>
    <property type="match status" value="1"/>
</dbReference>
<gene>
    <name evidence="2" type="ORF">RDB_LOCUS184117</name>
</gene>
<dbReference type="Gene3D" id="3.30.420.40">
    <property type="match status" value="2"/>
</dbReference>
<evidence type="ECO:0000313" key="3">
    <source>
        <dbReference type="Proteomes" id="UP000663841"/>
    </source>
</evidence>